<feature type="compositionally biased region" description="Polar residues" evidence="1">
    <location>
        <begin position="280"/>
        <end position="307"/>
    </location>
</feature>
<gene>
    <name evidence="3" type="ORF">B296_00041661</name>
</gene>
<evidence type="ECO:0000256" key="1">
    <source>
        <dbReference type="SAM" id="MobiDB-lite"/>
    </source>
</evidence>
<dbReference type="Proteomes" id="UP000287651">
    <property type="component" value="Unassembled WGS sequence"/>
</dbReference>
<reference evidence="3 4" key="1">
    <citation type="journal article" date="2014" name="Agronomy (Basel)">
        <title>A Draft Genome Sequence for Ensete ventricosum, the Drought-Tolerant Tree Against Hunger.</title>
        <authorList>
            <person name="Harrison J."/>
            <person name="Moore K.A."/>
            <person name="Paszkiewicz K."/>
            <person name="Jones T."/>
            <person name="Grant M."/>
            <person name="Ambacheew D."/>
            <person name="Muzemil S."/>
            <person name="Studholme D.J."/>
        </authorList>
    </citation>
    <scope>NUCLEOTIDE SEQUENCE [LARGE SCALE GENOMIC DNA]</scope>
</reference>
<feature type="domain" description="PHL" evidence="2">
    <location>
        <begin position="16"/>
        <end position="144"/>
    </location>
</feature>
<organism evidence="3 4">
    <name type="scientific">Ensete ventricosum</name>
    <name type="common">Abyssinian banana</name>
    <name type="synonym">Musa ensete</name>
    <dbReference type="NCBI Taxonomy" id="4639"/>
    <lineage>
        <taxon>Eukaryota</taxon>
        <taxon>Viridiplantae</taxon>
        <taxon>Streptophyta</taxon>
        <taxon>Embryophyta</taxon>
        <taxon>Tracheophyta</taxon>
        <taxon>Spermatophyta</taxon>
        <taxon>Magnoliopsida</taxon>
        <taxon>Liliopsida</taxon>
        <taxon>Zingiberales</taxon>
        <taxon>Musaceae</taxon>
        <taxon>Ensete</taxon>
    </lineage>
</organism>
<dbReference type="Pfam" id="PF20474">
    <property type="entry name" value="PHL"/>
    <property type="match status" value="1"/>
</dbReference>
<dbReference type="EMBL" id="AMZH03006088">
    <property type="protein sequence ID" value="RRT64703.1"/>
    <property type="molecule type" value="Genomic_DNA"/>
</dbReference>
<evidence type="ECO:0000313" key="3">
    <source>
        <dbReference type="EMBL" id="RRT64703.1"/>
    </source>
</evidence>
<protein>
    <recommendedName>
        <fullName evidence="2">PHL domain-containing protein</fullName>
    </recommendedName>
</protein>
<evidence type="ECO:0000259" key="2">
    <source>
        <dbReference type="Pfam" id="PF20474"/>
    </source>
</evidence>
<name>A0A426ZL19_ENSVE</name>
<feature type="region of interest" description="Disordered" evidence="1">
    <location>
        <begin position="257"/>
        <end position="307"/>
    </location>
</feature>
<evidence type="ECO:0000313" key="4">
    <source>
        <dbReference type="Proteomes" id="UP000287651"/>
    </source>
</evidence>
<accession>A0A426ZL19</accession>
<feature type="compositionally biased region" description="Low complexity" evidence="1">
    <location>
        <begin position="268"/>
        <end position="279"/>
    </location>
</feature>
<comment type="caution">
    <text evidence="3">The sequence shown here is derived from an EMBL/GenBank/DDBJ whole genome shotgun (WGS) entry which is preliminary data.</text>
</comment>
<dbReference type="InterPro" id="IPR046467">
    <property type="entry name" value="PHL_dom"/>
</dbReference>
<proteinExistence type="predicted"/>
<dbReference type="AlphaFoldDB" id="A0A426ZL19"/>
<sequence length="307" mass="33240">MSVNWSLLICSAFGIRYQLNVKKNKVDEYPAREPVQYSTQQLAFYLSDSFNCEDFTDQMKPMSKSLIGGTINTYKARTMNFLRNERLYQVPMRLTMTEKPFDGTVSMQYGCVDDSDSHDYHLTLSTTHHADLLAAQFARLMNTNQMVNSKPTPLQLQMMHQQAQQQQPQLARKVMMGLNPNISMGHNVMGIGGLSNVIGMGGVRGISSPISGLGNISPHQMNLASASNFNPGPRSSSLSHAQAAAAAMATKLRMAQQSRGSYGQSGIAAAPASPQLSSQTHGSVGSITSSPMEQLQGANKAASTGNV</sequence>